<evidence type="ECO:0000256" key="4">
    <source>
        <dbReference type="ARBA" id="ARBA00022679"/>
    </source>
</evidence>
<evidence type="ECO:0008006" key="16">
    <source>
        <dbReference type="Google" id="ProtNLM"/>
    </source>
</evidence>
<keyword evidence="8" id="KW-0067">ATP-binding</keyword>
<dbReference type="Gene3D" id="3.30.470.20">
    <property type="entry name" value="ATP-grasp fold, B domain"/>
    <property type="match status" value="1"/>
</dbReference>
<keyword evidence="6" id="KW-0547">Nucleotide-binding</keyword>
<dbReference type="Pfam" id="PF01326">
    <property type="entry name" value="PPDK_N"/>
    <property type="match status" value="1"/>
</dbReference>
<evidence type="ECO:0000313" key="14">
    <source>
        <dbReference type="EMBL" id="CAG9312617.1"/>
    </source>
</evidence>
<sequence>MEFQNLLEGIEQFPINKTISLSSDKKVLAYIKESDQVLEACFATNQEALILHWGIGIKHPTEWVCPIDIEGIIPPENSLKFDTKAAQSPFAEVSESLYQLNILIDKAHLPKRINYVFKTENQWFNNNGNNYELLLFRDKSLPVGEEGELVENIIKVETVNNSWCLMHRFNLCKDWIRRLGNGNVHHLAWIYVWMRYSELRKLDWARNYGTRPALLAASQKELTLTITEQALSASKEGLLNPLILLRSTLSTFGKGGDNGQRIRDQILEIMHRHKIGETYGTYMEQWHQKLHNNTTPDDIGICEATIAFNETNNMGKFWEVLNKHGITRERLASFDRPITTQPSYMPFLIPDLHNYLALLKSVHSGTDLNTSIDAARQFLNDEINQKLNEIMGNLNHWDKIPQIERAIQARIGINRSFDRRNLFTCRELLYCDMALEAYIRQIVESILHCSIGTKHLMRELNLLLENSLLTCENQEFVVASNDWKSIMGRFSESFENNVDQVLKLKAAADRLSRVLGLSVDAYNQIIDPKAKYLGNNFGVDEDTVDIFTEEMIRGSNLSPLSVILKKIDIQFRALAKLKPWQIISPGQNSQGRLLQVESLHEVSYEVYKEPIILLAHKVTGEEEIPEGVKGIISCTELDGLAHVSVRARNVKVLLAICYDENEIRRIQEFAGNPVNVALTSGGVNITRIDHLVVEEKVNIERPDVKKPNQLRKIAISANEFGDGKTGAKGNNCQFLRQSLPERIGVPRQVALPFGVCEYVLSLPINSERLINHNTLSDQLDEVGLDKSAEEILSKLREIILSLEIDEENAGIIQEQLASINLPRNQWQDAFSAIKKVWASKYNERAYLSTLKAKISLRDVYMSVLCQEVIEGQYAYVLHTKDPFTNDSTHIYGEIVLGLGETLVGAYEGRAFSFKVNKAASEFTIENYPNKSVALCGAGFIFRSDSNSEDLPGFAGAGLFDSHIMNKPVERVVSYGEEKLYHDEEFVREIVFKLRELGNVIETAFSGVAQDIEGVISDGRIYVVQSRPQV</sequence>
<dbReference type="GO" id="GO:0046872">
    <property type="term" value="F:metal ion binding"/>
    <property type="evidence" value="ECO:0007669"/>
    <property type="project" value="UniProtKB-KW"/>
</dbReference>
<gene>
    <name evidence="14" type="ORF">BSTOLATCC_MIC7146</name>
</gene>
<evidence type="ECO:0000256" key="7">
    <source>
        <dbReference type="ARBA" id="ARBA00022777"/>
    </source>
</evidence>
<feature type="domain" description="Alpha-glucan water dikinase-like N-terminal Ig-like" evidence="13">
    <location>
        <begin position="19"/>
        <end position="132"/>
    </location>
</feature>
<keyword evidence="9" id="KW-0460">Magnesium</keyword>
<dbReference type="PANTHER" id="PTHR46999">
    <property type="entry name" value="ALPHA-GLUCAN WATER DIKINASE 1, CHLOROPLASTIC-RELATED"/>
    <property type="match status" value="1"/>
</dbReference>
<protein>
    <recommendedName>
        <fullName evidence="16">Pyruvate phosphate dikinase AMP/ATP-binding domain-containing protein</fullName>
    </recommendedName>
</protein>
<keyword evidence="15" id="KW-1185">Reference proteome</keyword>
<dbReference type="EMBL" id="CAJZBQ010000008">
    <property type="protein sequence ID" value="CAG9312617.1"/>
    <property type="molecule type" value="Genomic_DNA"/>
</dbReference>
<dbReference type="GO" id="GO:0016301">
    <property type="term" value="F:kinase activity"/>
    <property type="evidence" value="ECO:0007669"/>
    <property type="project" value="UniProtKB-KW"/>
</dbReference>
<evidence type="ECO:0000313" key="15">
    <source>
        <dbReference type="Proteomes" id="UP001162131"/>
    </source>
</evidence>
<dbReference type="InterPro" id="IPR002192">
    <property type="entry name" value="PPDK_AMP/ATP-bd"/>
</dbReference>
<dbReference type="Gene3D" id="3.30.1490.20">
    <property type="entry name" value="ATP-grasp fold, A domain"/>
    <property type="match status" value="1"/>
</dbReference>
<organism evidence="14 15">
    <name type="scientific">Blepharisma stoltei</name>
    <dbReference type="NCBI Taxonomy" id="1481888"/>
    <lineage>
        <taxon>Eukaryota</taxon>
        <taxon>Sar</taxon>
        <taxon>Alveolata</taxon>
        <taxon>Ciliophora</taxon>
        <taxon>Postciliodesmatophora</taxon>
        <taxon>Heterotrichea</taxon>
        <taxon>Heterotrichida</taxon>
        <taxon>Blepharismidae</taxon>
        <taxon>Blepharisma</taxon>
    </lineage>
</organism>
<dbReference type="Pfam" id="PF23166">
    <property type="entry name" value="Ig_N_CWD1"/>
    <property type="match status" value="1"/>
</dbReference>
<dbReference type="AlphaFoldDB" id="A0AAU9IER2"/>
<dbReference type="PANTHER" id="PTHR46999:SF1">
    <property type="entry name" value="ALPHA-GLUCAN WATER DIKINASE 1, CHLOROPLASTIC"/>
    <property type="match status" value="1"/>
</dbReference>
<accession>A0AAU9IER2</accession>
<comment type="cofactor">
    <cofactor evidence="1">
        <name>Mg(2+)</name>
        <dbReference type="ChEBI" id="CHEBI:18420"/>
    </cofactor>
</comment>
<evidence type="ECO:0000256" key="3">
    <source>
        <dbReference type="ARBA" id="ARBA00011738"/>
    </source>
</evidence>
<keyword evidence="5" id="KW-0479">Metal-binding</keyword>
<reference evidence="14" key="1">
    <citation type="submission" date="2021-09" db="EMBL/GenBank/DDBJ databases">
        <authorList>
            <consortium name="AG Swart"/>
            <person name="Singh M."/>
            <person name="Singh A."/>
            <person name="Seah K."/>
            <person name="Emmerich C."/>
        </authorList>
    </citation>
    <scope>NUCLEOTIDE SEQUENCE</scope>
    <source>
        <strain evidence="14">ATCC30299</strain>
    </source>
</reference>
<evidence type="ECO:0000256" key="5">
    <source>
        <dbReference type="ARBA" id="ARBA00022723"/>
    </source>
</evidence>
<keyword evidence="10" id="KW-0119">Carbohydrate metabolism</keyword>
<dbReference type="InterPro" id="IPR056301">
    <property type="entry name" value="GWD-like_N_Ig"/>
</dbReference>
<evidence type="ECO:0000259" key="12">
    <source>
        <dbReference type="Pfam" id="PF22973"/>
    </source>
</evidence>
<dbReference type="InterPro" id="IPR013815">
    <property type="entry name" value="ATP_grasp_subdomain_1"/>
</dbReference>
<dbReference type="GO" id="GO:0005524">
    <property type="term" value="F:ATP binding"/>
    <property type="evidence" value="ECO:0007669"/>
    <property type="project" value="UniProtKB-KW"/>
</dbReference>
<evidence type="ECO:0000256" key="10">
    <source>
        <dbReference type="ARBA" id="ARBA00023277"/>
    </source>
</evidence>
<evidence type="ECO:0000256" key="2">
    <source>
        <dbReference type="ARBA" id="ARBA00007837"/>
    </source>
</evidence>
<evidence type="ECO:0000256" key="1">
    <source>
        <dbReference type="ARBA" id="ARBA00001946"/>
    </source>
</evidence>
<dbReference type="SUPFAM" id="SSF56059">
    <property type="entry name" value="Glutathione synthetase ATP-binding domain-like"/>
    <property type="match status" value="1"/>
</dbReference>
<comment type="subunit">
    <text evidence="3">Homodimer.</text>
</comment>
<dbReference type="Pfam" id="PF22973">
    <property type="entry name" value="GWD1_pHisD"/>
    <property type="match status" value="1"/>
</dbReference>
<feature type="domain" description="Pyruvate phosphate dikinase AMP/ATP-binding" evidence="11">
    <location>
        <begin position="827"/>
        <end position="1028"/>
    </location>
</feature>
<evidence type="ECO:0000259" key="13">
    <source>
        <dbReference type="Pfam" id="PF23166"/>
    </source>
</evidence>
<evidence type="ECO:0000256" key="9">
    <source>
        <dbReference type="ARBA" id="ARBA00022842"/>
    </source>
</evidence>
<name>A0AAU9IER2_9CILI</name>
<evidence type="ECO:0000256" key="6">
    <source>
        <dbReference type="ARBA" id="ARBA00022741"/>
    </source>
</evidence>
<dbReference type="Proteomes" id="UP001162131">
    <property type="component" value="Unassembled WGS sequence"/>
</dbReference>
<keyword evidence="4" id="KW-0808">Transferase</keyword>
<comment type="caution">
    <text evidence="14">The sequence shown here is derived from an EMBL/GenBank/DDBJ whole genome shotgun (WGS) entry which is preliminary data.</text>
</comment>
<dbReference type="InterPro" id="IPR054481">
    <property type="entry name" value="GWD1_pHisD"/>
</dbReference>
<keyword evidence="7" id="KW-0418">Kinase</keyword>
<comment type="similarity">
    <text evidence="2">Belongs to the PEP-utilizing enzyme family.</text>
</comment>
<evidence type="ECO:0000256" key="8">
    <source>
        <dbReference type="ARBA" id="ARBA00022840"/>
    </source>
</evidence>
<evidence type="ECO:0000259" key="11">
    <source>
        <dbReference type="Pfam" id="PF01326"/>
    </source>
</evidence>
<proteinExistence type="inferred from homology"/>
<feature type="domain" description="Alpha-glucan water dikinase phosphohistidine-like" evidence="12">
    <location>
        <begin position="579"/>
        <end position="689"/>
    </location>
</feature>